<evidence type="ECO:0000256" key="1">
    <source>
        <dbReference type="SAM" id="Phobius"/>
    </source>
</evidence>
<feature type="transmembrane region" description="Helical" evidence="1">
    <location>
        <begin position="84"/>
        <end position="103"/>
    </location>
</feature>
<feature type="transmembrane region" description="Helical" evidence="1">
    <location>
        <begin position="171"/>
        <end position="191"/>
    </location>
</feature>
<dbReference type="RefSeq" id="WP_152401958.1">
    <property type="nucleotide sequence ID" value="NZ_WHIY01000002.1"/>
</dbReference>
<evidence type="ECO:0000313" key="2">
    <source>
        <dbReference type="EMBL" id="MPQ50226.1"/>
    </source>
</evidence>
<dbReference type="Proteomes" id="UP000475079">
    <property type="component" value="Unassembled WGS sequence"/>
</dbReference>
<feature type="transmembrane region" description="Helical" evidence="1">
    <location>
        <begin position="273"/>
        <end position="293"/>
    </location>
</feature>
<keyword evidence="1" id="KW-0812">Transmembrane</keyword>
<name>A0A6L5E4F8_9ENTR</name>
<accession>A0A6L5E4F8</accession>
<feature type="transmembrane region" description="Helical" evidence="1">
    <location>
        <begin position="247"/>
        <end position="266"/>
    </location>
</feature>
<keyword evidence="1" id="KW-0472">Membrane</keyword>
<keyword evidence="1" id="KW-1133">Transmembrane helix</keyword>
<proteinExistence type="predicted"/>
<feature type="transmembrane region" description="Helical" evidence="1">
    <location>
        <begin position="54"/>
        <end position="75"/>
    </location>
</feature>
<dbReference type="GO" id="GO:0005886">
    <property type="term" value="C:plasma membrane"/>
    <property type="evidence" value="ECO:0007669"/>
    <property type="project" value="TreeGrafter"/>
</dbReference>
<dbReference type="AlphaFoldDB" id="A0A6L5E4F8"/>
<comment type="caution">
    <text evidence="2">The sequence shown here is derived from an EMBL/GenBank/DDBJ whole genome shotgun (WGS) entry which is preliminary data.</text>
</comment>
<dbReference type="InterPro" id="IPR036259">
    <property type="entry name" value="MFS_trans_sf"/>
</dbReference>
<dbReference type="Pfam" id="PF06779">
    <property type="entry name" value="MFS_4"/>
    <property type="match status" value="1"/>
</dbReference>
<feature type="transmembrane region" description="Helical" evidence="1">
    <location>
        <begin position="212"/>
        <end position="235"/>
    </location>
</feature>
<evidence type="ECO:0000313" key="3">
    <source>
        <dbReference type="Proteomes" id="UP000475079"/>
    </source>
</evidence>
<dbReference type="EMBL" id="WHIY01000002">
    <property type="protein sequence ID" value="MPQ50226.1"/>
    <property type="molecule type" value="Genomic_DNA"/>
</dbReference>
<gene>
    <name evidence="2" type="ORF">GBB84_04770</name>
</gene>
<feature type="transmembrane region" description="Helical" evidence="1">
    <location>
        <begin position="333"/>
        <end position="355"/>
    </location>
</feature>
<reference evidence="2 3" key="1">
    <citation type="submission" date="2019-10" db="EMBL/GenBank/DDBJ databases">
        <title>Characterization of a new Citrobacter species.</title>
        <authorList>
            <person name="Goncalves Ribeiro T."/>
            <person name="Izdebski R."/>
            <person name="Urbanowicz P."/>
            <person name="Carmeli Y."/>
            <person name="Gniadkowski M."/>
            <person name="Peixe L."/>
        </authorList>
    </citation>
    <scope>NUCLEOTIDE SEQUENCE [LARGE SCALE GENOMIC DNA]</scope>
    <source>
        <strain evidence="2 3">NMI7905_11</strain>
    </source>
</reference>
<feature type="transmembrane region" description="Helical" evidence="1">
    <location>
        <begin position="299"/>
        <end position="321"/>
    </location>
</feature>
<keyword evidence="3" id="KW-1185">Reference proteome</keyword>
<dbReference type="PANTHER" id="PTHR23537">
    <property type="match status" value="1"/>
</dbReference>
<dbReference type="InterPro" id="IPR010645">
    <property type="entry name" value="MFS_4"/>
</dbReference>
<protein>
    <submittedName>
        <fullName evidence="2">YbfB/YjiJ family MFS transporter</fullName>
    </submittedName>
</protein>
<dbReference type="PANTHER" id="PTHR23537:SF1">
    <property type="entry name" value="SUGAR TRANSPORTER"/>
    <property type="match status" value="1"/>
</dbReference>
<feature type="transmembrane region" description="Helical" evidence="1">
    <location>
        <begin position="138"/>
        <end position="159"/>
    </location>
</feature>
<dbReference type="Gene3D" id="1.20.1250.20">
    <property type="entry name" value="MFS general substrate transporter like domains"/>
    <property type="match status" value="2"/>
</dbReference>
<sequence length="402" mass="42436">MSQPQHIADRYSLSTALFGMMVLALGMGIGRFLYTPMLPVLLAEGRFTFSELSWVASVNYAGYLVGSLLFSFGLFHQPGRLRPMLLSSAVATGGLILAMALFSGPVVVMLVRFLAGVASAGMLIFGSTLVLQHTRNPFVIASLFSGVGVGIALGNEYVIAGLHFALSSHALWVGAAAFSAVLAILLALLLPSRAHALPAVTQAKNVSQSMRWWLLALLYGLAGFGYIIVATYLPLMAKDAGSPLLTVHLWTLVGVSIVPGCFAWLWAAKRWGVLQCLTANLVIQAACVLLTLASGSPLLLVLSSVGFGATFMGTTSLVMTLARQLIVPGNLNLLGFVTLTYGIGQILGPLLTTLLGSGTQAITDATLCGALALFIAATISALQCYKQKRLLACRINDMRSRS</sequence>
<feature type="transmembrane region" description="Helical" evidence="1">
    <location>
        <begin position="109"/>
        <end position="131"/>
    </location>
</feature>
<feature type="transmembrane region" description="Helical" evidence="1">
    <location>
        <begin position="12"/>
        <end position="34"/>
    </location>
</feature>
<organism evidence="2 3">
    <name type="scientific">Citrobacter telavivensis</name>
    <dbReference type="NCBI Taxonomy" id="2653932"/>
    <lineage>
        <taxon>Bacteria</taxon>
        <taxon>Pseudomonadati</taxon>
        <taxon>Pseudomonadota</taxon>
        <taxon>Gammaproteobacteria</taxon>
        <taxon>Enterobacterales</taxon>
        <taxon>Enterobacteriaceae</taxon>
        <taxon>Citrobacter</taxon>
    </lineage>
</organism>
<feature type="transmembrane region" description="Helical" evidence="1">
    <location>
        <begin position="361"/>
        <end position="382"/>
    </location>
</feature>
<dbReference type="CDD" id="cd06180">
    <property type="entry name" value="MFS_YjiJ"/>
    <property type="match status" value="1"/>
</dbReference>
<dbReference type="SUPFAM" id="SSF103473">
    <property type="entry name" value="MFS general substrate transporter"/>
    <property type="match status" value="1"/>
</dbReference>